<dbReference type="GO" id="GO:0004364">
    <property type="term" value="F:glutathione transferase activity"/>
    <property type="evidence" value="ECO:0007669"/>
    <property type="project" value="TreeGrafter"/>
</dbReference>
<dbReference type="Pfam" id="PF01323">
    <property type="entry name" value="DSBA"/>
    <property type="match status" value="1"/>
</dbReference>
<evidence type="ECO:0000259" key="3">
    <source>
        <dbReference type="Pfam" id="PF01323"/>
    </source>
</evidence>
<evidence type="ECO:0000313" key="5">
    <source>
        <dbReference type="Proteomes" id="UP000295765"/>
    </source>
</evidence>
<dbReference type="OrthoDB" id="5244108at2"/>
<dbReference type="GO" id="GO:1901170">
    <property type="term" value="P:naphthalene catabolic process"/>
    <property type="evidence" value="ECO:0007669"/>
    <property type="project" value="InterPro"/>
</dbReference>
<dbReference type="InterPro" id="IPR036249">
    <property type="entry name" value="Thioredoxin-like_sf"/>
</dbReference>
<gene>
    <name evidence="4" type="ORF">EV699_10395</name>
</gene>
<dbReference type="PANTHER" id="PTHR42943">
    <property type="entry name" value="GLUTATHIONE S-TRANSFERASE KAPPA"/>
    <property type="match status" value="1"/>
</dbReference>
<dbReference type="InterPro" id="IPR001853">
    <property type="entry name" value="DSBA-like_thioredoxin_dom"/>
</dbReference>
<evidence type="ECO:0000256" key="2">
    <source>
        <dbReference type="PIRSR" id="PIRSR006386-1"/>
    </source>
</evidence>
<proteinExistence type="inferred from homology"/>
<evidence type="ECO:0000256" key="1">
    <source>
        <dbReference type="PIRNR" id="PIRNR006386"/>
    </source>
</evidence>
<name>A0A4R2L8N5_9GAMM</name>
<dbReference type="PIRSF" id="PIRSF006386">
    <property type="entry name" value="HCCAis_GSTk"/>
    <property type="match status" value="1"/>
</dbReference>
<keyword evidence="1 4" id="KW-0413">Isomerase</keyword>
<organism evidence="4 5">
    <name type="scientific">Plasticicumulans lactativorans</name>
    <dbReference type="NCBI Taxonomy" id="1133106"/>
    <lineage>
        <taxon>Bacteria</taxon>
        <taxon>Pseudomonadati</taxon>
        <taxon>Pseudomonadota</taxon>
        <taxon>Gammaproteobacteria</taxon>
        <taxon>Candidatus Competibacteraceae</taxon>
        <taxon>Plasticicumulans</taxon>
    </lineage>
</organism>
<dbReference type="EMBL" id="SLWY01000003">
    <property type="protein sequence ID" value="TCO83050.1"/>
    <property type="molecule type" value="Genomic_DNA"/>
</dbReference>
<feature type="active site" description="Nucleophile" evidence="2">
    <location>
        <position position="12"/>
    </location>
</feature>
<reference evidence="4 5" key="1">
    <citation type="submission" date="2019-03" db="EMBL/GenBank/DDBJ databases">
        <title>Genomic Encyclopedia of Type Strains, Phase IV (KMG-IV): sequencing the most valuable type-strain genomes for metagenomic binning, comparative biology and taxonomic classification.</title>
        <authorList>
            <person name="Goeker M."/>
        </authorList>
    </citation>
    <scope>NUCLEOTIDE SEQUENCE [LARGE SCALE GENOMIC DNA]</scope>
    <source>
        <strain evidence="4 5">DSM 25287</strain>
    </source>
</reference>
<sequence>MPTLEWYFDYLSPFAYLQLETFERRPPAATIVYRPVLLGALLEATATRGPAEVPGMRTLTYRHCLWRARHLGIPYRMPPAHPFNPLRALRLTVALGATPAVVRDVFRHFWADGRSLDDPADWAALCARLGLTVADAEARLNAPEVKDALRRATDDAIARGVFGVPTAIVDGELFWGLDTTDMLHDFLADPALFADAEMARVSTLPVGVQRRI</sequence>
<dbReference type="EC" id="5.99.1.4" evidence="1"/>
<dbReference type="SUPFAM" id="SSF52833">
    <property type="entry name" value="Thioredoxin-like"/>
    <property type="match status" value="1"/>
</dbReference>
<dbReference type="Gene3D" id="3.40.30.10">
    <property type="entry name" value="Glutaredoxin"/>
    <property type="match status" value="1"/>
</dbReference>
<comment type="caution">
    <text evidence="4">The sequence shown here is derived from an EMBL/GenBank/DDBJ whole genome shotgun (WGS) entry which is preliminary data.</text>
</comment>
<feature type="domain" description="DSBA-like thioredoxin" evidence="3">
    <location>
        <begin position="3"/>
        <end position="187"/>
    </location>
</feature>
<dbReference type="Proteomes" id="UP000295765">
    <property type="component" value="Unassembled WGS sequence"/>
</dbReference>
<evidence type="ECO:0000313" key="4">
    <source>
        <dbReference type="EMBL" id="TCO83050.1"/>
    </source>
</evidence>
<dbReference type="PANTHER" id="PTHR42943:SF2">
    <property type="entry name" value="GLUTATHIONE S-TRANSFERASE KAPPA 1"/>
    <property type="match status" value="1"/>
</dbReference>
<dbReference type="GO" id="GO:0006749">
    <property type="term" value="P:glutathione metabolic process"/>
    <property type="evidence" value="ECO:0007669"/>
    <property type="project" value="TreeGrafter"/>
</dbReference>
<dbReference type="InterPro" id="IPR044087">
    <property type="entry name" value="NahD-like"/>
</dbReference>
<comment type="similarity">
    <text evidence="1">Belongs to the GST superfamily. NadH family.</text>
</comment>
<keyword evidence="5" id="KW-1185">Reference proteome</keyword>
<protein>
    <recommendedName>
        <fullName evidence="1">2-hydroxychromene-2-carboxylate isomerase</fullName>
        <ecNumber evidence="1">5.99.1.4</ecNumber>
    </recommendedName>
</protein>
<dbReference type="GO" id="GO:0004602">
    <property type="term" value="F:glutathione peroxidase activity"/>
    <property type="evidence" value="ECO:0007669"/>
    <property type="project" value="TreeGrafter"/>
</dbReference>
<dbReference type="RefSeq" id="WP_132538732.1">
    <property type="nucleotide sequence ID" value="NZ_SLWY01000003.1"/>
</dbReference>
<comment type="catalytic activity">
    <reaction evidence="1">
        <text>2-hydroxychromene-2-carboxylate = (3E)-4-(2-hydroxyphenyl)-2-oxobut-3-enoate</text>
        <dbReference type="Rhea" id="RHEA:27401"/>
        <dbReference type="ChEBI" id="CHEBI:59350"/>
        <dbReference type="ChEBI" id="CHEBI:59353"/>
        <dbReference type="EC" id="5.99.1.4"/>
    </reaction>
</comment>
<accession>A0A4R2L8N5</accession>
<dbReference type="GO" id="GO:0018845">
    <property type="term" value="F:2-hydroxychromene-2-carboxylate isomerase activity"/>
    <property type="evidence" value="ECO:0007669"/>
    <property type="project" value="UniProtKB-UniRule"/>
</dbReference>
<dbReference type="InterPro" id="IPR014440">
    <property type="entry name" value="HCCAis_GSTk"/>
</dbReference>
<dbReference type="CDD" id="cd03022">
    <property type="entry name" value="DsbA_HCCA_Iso"/>
    <property type="match status" value="1"/>
</dbReference>
<dbReference type="InterPro" id="IPR051924">
    <property type="entry name" value="GST_Kappa/NadH"/>
</dbReference>
<dbReference type="AlphaFoldDB" id="A0A4R2L8N5"/>